<dbReference type="Gene3D" id="1.25.40.10">
    <property type="entry name" value="Tetratricopeptide repeat domain"/>
    <property type="match status" value="2"/>
</dbReference>
<dbReference type="InterPro" id="IPR019734">
    <property type="entry name" value="TPR_rpt"/>
</dbReference>
<protein>
    <submittedName>
        <fullName evidence="6">Putative adventurous gliding protein T</fullName>
    </submittedName>
</protein>
<dbReference type="Proteomes" id="UP000005801">
    <property type="component" value="Unassembled WGS sequence"/>
</dbReference>
<dbReference type="OrthoDB" id="5379980at2"/>
<feature type="repeat" description="TPR" evidence="3">
    <location>
        <begin position="127"/>
        <end position="160"/>
    </location>
</feature>
<comment type="caution">
    <text evidence="6">The sequence shown here is derived from an EMBL/GenBank/DDBJ whole genome shotgun (WGS) entry which is preliminary data.</text>
</comment>
<keyword evidence="5" id="KW-0732">Signal</keyword>
<dbReference type="SUPFAM" id="SSF48452">
    <property type="entry name" value="TPR-like"/>
    <property type="match status" value="2"/>
</dbReference>
<evidence type="ECO:0000313" key="6">
    <source>
        <dbReference type="EMBL" id="EDM74362.1"/>
    </source>
</evidence>
<evidence type="ECO:0000313" key="7">
    <source>
        <dbReference type="Proteomes" id="UP000005801"/>
    </source>
</evidence>
<organism evidence="6 7">
    <name type="scientific">Plesiocystis pacifica SIR-1</name>
    <dbReference type="NCBI Taxonomy" id="391625"/>
    <lineage>
        <taxon>Bacteria</taxon>
        <taxon>Pseudomonadati</taxon>
        <taxon>Myxococcota</taxon>
        <taxon>Polyangia</taxon>
        <taxon>Nannocystales</taxon>
        <taxon>Nannocystaceae</taxon>
        <taxon>Plesiocystis</taxon>
    </lineage>
</organism>
<feature type="chain" id="PRO_5002694058" evidence="5">
    <location>
        <begin position="22"/>
        <end position="473"/>
    </location>
</feature>
<evidence type="ECO:0000256" key="4">
    <source>
        <dbReference type="SAM" id="MobiDB-lite"/>
    </source>
</evidence>
<name>A6GIF1_9BACT</name>
<keyword evidence="1" id="KW-0677">Repeat</keyword>
<keyword evidence="7" id="KW-1185">Reference proteome</keyword>
<dbReference type="Pfam" id="PF13374">
    <property type="entry name" value="TPR_10"/>
    <property type="match status" value="1"/>
</dbReference>
<dbReference type="EMBL" id="ABCS01000135">
    <property type="protein sequence ID" value="EDM74362.1"/>
    <property type="molecule type" value="Genomic_DNA"/>
</dbReference>
<gene>
    <name evidence="6" type="ORF">PPSIR1_33973</name>
</gene>
<dbReference type="SMART" id="SM00028">
    <property type="entry name" value="TPR"/>
    <property type="match status" value="3"/>
</dbReference>
<dbReference type="PROSITE" id="PS50005">
    <property type="entry name" value="TPR"/>
    <property type="match status" value="3"/>
</dbReference>
<keyword evidence="2 3" id="KW-0802">TPR repeat</keyword>
<feature type="compositionally biased region" description="Basic and acidic residues" evidence="4">
    <location>
        <begin position="435"/>
        <end position="457"/>
    </location>
</feature>
<feature type="repeat" description="TPR" evidence="3">
    <location>
        <begin position="247"/>
        <end position="280"/>
    </location>
</feature>
<evidence type="ECO:0000256" key="5">
    <source>
        <dbReference type="SAM" id="SignalP"/>
    </source>
</evidence>
<dbReference type="RefSeq" id="WP_006976487.1">
    <property type="nucleotide sequence ID" value="NZ_ABCS01000135.1"/>
</dbReference>
<dbReference type="STRING" id="391625.PPSIR1_33973"/>
<sequence>MKSSWCLQLSIFALGLTTLTACPHPDEVCNPEQDNCGGPISEPPTPPLTEDEAKFELGEIHQALAEAAKDGLSPEECAAFGADYQALFERDPSLLAARFNVGALLERCGQVEEAEAVYLELAKRGDARALNNLGTLAWDRGQRERAFDLFRQAVDADRTHAVEARNNLAMALRERYVDKLERADFDLARHELENVLAVDTSNRVAYENLARLYYDRGRLEDPSFLILAGLVVTQGLKVLEAKGEKSADLHNLRGLLWMQDENPVYALRAFQRALDIDSEHVDANRNVALIAIRFRDYDTAEQVLVRVIDDPDASKDPEVWNALGVARRGLRKYGEAEDAYRQALDVDKGDPRPWYNLGILAQEHRISTIEDDPEGKKLISVYEESKGYYETFIHGASNKPKLASAVGDAKDRIIIIDDTIETIEKMRALEDEVRRIEQEERRRREARRKELLEKERQAQSGGQPGAATEGEAS</sequence>
<feature type="signal peptide" evidence="5">
    <location>
        <begin position="1"/>
        <end position="21"/>
    </location>
</feature>
<dbReference type="AlphaFoldDB" id="A6GIF1"/>
<dbReference type="PROSITE" id="PS51257">
    <property type="entry name" value="PROKAR_LIPOPROTEIN"/>
    <property type="match status" value="1"/>
</dbReference>
<feature type="repeat" description="TPR" evidence="3">
    <location>
        <begin position="317"/>
        <end position="350"/>
    </location>
</feature>
<dbReference type="eggNOG" id="COG0457">
    <property type="taxonomic scope" value="Bacteria"/>
</dbReference>
<dbReference type="Pfam" id="PF07719">
    <property type="entry name" value="TPR_2"/>
    <property type="match status" value="1"/>
</dbReference>
<evidence type="ECO:0000256" key="3">
    <source>
        <dbReference type="PROSITE-ProRule" id="PRU00339"/>
    </source>
</evidence>
<dbReference type="InterPro" id="IPR013105">
    <property type="entry name" value="TPR_2"/>
</dbReference>
<dbReference type="PANTHER" id="PTHR12558:SF13">
    <property type="entry name" value="CELL DIVISION CYCLE PROTEIN 27 HOMOLOG"/>
    <property type="match status" value="1"/>
</dbReference>
<feature type="region of interest" description="Disordered" evidence="4">
    <location>
        <begin position="435"/>
        <end position="473"/>
    </location>
</feature>
<evidence type="ECO:0000256" key="2">
    <source>
        <dbReference type="ARBA" id="ARBA00022803"/>
    </source>
</evidence>
<dbReference type="Pfam" id="PF13432">
    <property type="entry name" value="TPR_16"/>
    <property type="match status" value="2"/>
</dbReference>
<dbReference type="PANTHER" id="PTHR12558">
    <property type="entry name" value="CELL DIVISION CYCLE 16,23,27"/>
    <property type="match status" value="1"/>
</dbReference>
<proteinExistence type="predicted"/>
<accession>A6GIF1</accession>
<dbReference type="InterPro" id="IPR011990">
    <property type="entry name" value="TPR-like_helical_dom_sf"/>
</dbReference>
<reference evidence="6 7" key="1">
    <citation type="submission" date="2007-06" db="EMBL/GenBank/DDBJ databases">
        <authorList>
            <person name="Shimkets L."/>
            <person name="Ferriera S."/>
            <person name="Johnson J."/>
            <person name="Kravitz S."/>
            <person name="Beeson K."/>
            <person name="Sutton G."/>
            <person name="Rogers Y.-H."/>
            <person name="Friedman R."/>
            <person name="Frazier M."/>
            <person name="Venter J.C."/>
        </authorList>
    </citation>
    <scope>NUCLEOTIDE SEQUENCE [LARGE SCALE GENOMIC DNA]</scope>
    <source>
        <strain evidence="6 7">SIR-1</strain>
    </source>
</reference>
<evidence type="ECO:0000256" key="1">
    <source>
        <dbReference type="ARBA" id="ARBA00022737"/>
    </source>
</evidence>